<dbReference type="PANTHER" id="PTHR38074">
    <property type="entry name" value="ALTERED INHERITANCE OF MITOCHONDRIA PROTEIN 24, MITOCHONDRIAL"/>
    <property type="match status" value="1"/>
</dbReference>
<name>A0A267MJ32_9FIRM</name>
<dbReference type="Gene3D" id="3.60.160.10">
    <property type="entry name" value="Mitochondrial biogenesis AIM24"/>
    <property type="match status" value="1"/>
</dbReference>
<dbReference type="EMBL" id="NIBG01000006">
    <property type="protein sequence ID" value="PAB59604.1"/>
    <property type="molecule type" value="Genomic_DNA"/>
</dbReference>
<comment type="caution">
    <text evidence="1">The sequence shown here is derived from an EMBL/GenBank/DDBJ whole genome shotgun (WGS) entry which is preliminary data.</text>
</comment>
<proteinExistence type="predicted"/>
<dbReference type="AlphaFoldDB" id="A0A267MJ32"/>
<dbReference type="SUPFAM" id="SSF51219">
    <property type="entry name" value="TRAP-like"/>
    <property type="match status" value="1"/>
</dbReference>
<dbReference type="OrthoDB" id="8707822at2"/>
<accession>A0A267MJ32</accession>
<dbReference type="PANTHER" id="PTHR38074:SF1">
    <property type="entry name" value="ALTERED INHERITANCE OF MITOCHONDRIA PROTEIN 24, MITOCHONDRIAL"/>
    <property type="match status" value="1"/>
</dbReference>
<dbReference type="InterPro" id="IPR016031">
    <property type="entry name" value="Trp_RNA-bd_attenuator-like_dom"/>
</dbReference>
<keyword evidence="2" id="KW-1185">Reference proteome</keyword>
<dbReference type="InterPro" id="IPR002838">
    <property type="entry name" value="AIM24"/>
</dbReference>
<protein>
    <recommendedName>
        <fullName evidence="3">AIM24 family protein</fullName>
    </recommendedName>
</protein>
<dbReference type="Pfam" id="PF01987">
    <property type="entry name" value="AIM24"/>
    <property type="match status" value="1"/>
</dbReference>
<evidence type="ECO:0000313" key="2">
    <source>
        <dbReference type="Proteomes" id="UP000216024"/>
    </source>
</evidence>
<reference evidence="1 2" key="1">
    <citation type="submission" date="2017-06" db="EMBL/GenBank/DDBJ databases">
        <title>Draft genome sequence of anaerobic fermentative bacterium Anaeromicrobium sediminis DY2726D isolated from West Pacific Ocean sediments.</title>
        <authorList>
            <person name="Zeng X."/>
        </authorList>
    </citation>
    <scope>NUCLEOTIDE SEQUENCE [LARGE SCALE GENOMIC DNA]</scope>
    <source>
        <strain evidence="1 2">DY2726D</strain>
    </source>
</reference>
<evidence type="ECO:0008006" key="3">
    <source>
        <dbReference type="Google" id="ProtNLM"/>
    </source>
</evidence>
<dbReference type="RefSeq" id="WP_095132960.1">
    <property type="nucleotide sequence ID" value="NZ_NIBG01000006.1"/>
</dbReference>
<sequence length="268" mass="28750">MSNFKLSTYEHLTGATKQTPAFSCVAQGNGFFYAKKGAMVADKGQFKYEKVLLDPNAGSGLARGILNSVTRRLTGENMEIMKVTGNGMCILAWQGRNVTIVPLQPGEAVGVESENILAFSGNLKYSVRFIGAGVLSQKGLFTTNFQNNSGEEGHVAIITDGNGIVIQTPCRVDPDAMICWTGPDPDLKADVNWKTFVGQTSGESYMFEFRQGGYHVVLQPSERKSGLAIGIDGGNQAGTQSSAFNNTQENLGDTLGQVGNVLGNFFDR</sequence>
<organism evidence="1 2">
    <name type="scientific">Anaeromicrobium sediminis</name>
    <dbReference type="NCBI Taxonomy" id="1478221"/>
    <lineage>
        <taxon>Bacteria</taxon>
        <taxon>Bacillati</taxon>
        <taxon>Bacillota</taxon>
        <taxon>Clostridia</taxon>
        <taxon>Peptostreptococcales</taxon>
        <taxon>Thermotaleaceae</taxon>
        <taxon>Anaeromicrobium</taxon>
    </lineage>
</organism>
<evidence type="ECO:0000313" key="1">
    <source>
        <dbReference type="EMBL" id="PAB59604.1"/>
    </source>
</evidence>
<dbReference type="InterPro" id="IPR036983">
    <property type="entry name" value="AIM24_sf"/>
</dbReference>
<dbReference type="Proteomes" id="UP000216024">
    <property type="component" value="Unassembled WGS sequence"/>
</dbReference>
<gene>
    <name evidence="1" type="ORF">CCE28_08515</name>
</gene>